<comment type="caution">
    <text evidence="4">The sequence shown here is derived from an EMBL/GenBank/DDBJ whole genome shotgun (WGS) entry which is preliminary data.</text>
</comment>
<dbReference type="PANTHER" id="PTHR30404:SF0">
    <property type="entry name" value="N-ACETYLMURAMOYL-L-ALANINE AMIDASE AMIC"/>
    <property type="match status" value="1"/>
</dbReference>
<dbReference type="Pfam" id="PF05036">
    <property type="entry name" value="SPOR"/>
    <property type="match status" value="1"/>
</dbReference>
<dbReference type="Gene3D" id="3.40.630.40">
    <property type="entry name" value="Zn-dependent exopeptidases"/>
    <property type="match status" value="1"/>
</dbReference>
<dbReference type="RefSeq" id="WP_186853917.1">
    <property type="nucleotide sequence ID" value="NZ_JACOPG010000001.1"/>
</dbReference>
<dbReference type="SUPFAM" id="SSF53187">
    <property type="entry name" value="Zn-dependent exopeptidases"/>
    <property type="match status" value="1"/>
</dbReference>
<dbReference type="PANTHER" id="PTHR30404">
    <property type="entry name" value="N-ACETYLMURAMOYL-L-ALANINE AMIDASE"/>
    <property type="match status" value="1"/>
</dbReference>
<dbReference type="InterPro" id="IPR050695">
    <property type="entry name" value="N-acetylmuramoyl_amidase_3"/>
</dbReference>
<dbReference type="InterPro" id="IPR036680">
    <property type="entry name" value="SPOR-like_sf"/>
</dbReference>
<dbReference type="InterPro" id="IPR007730">
    <property type="entry name" value="SPOR-like_dom"/>
</dbReference>
<sequence>MSKTIIIDPGHGGFDPGAVYENRKEKDDNLRLALAVGQELQNAGYQIIYTRTDDRYDSPYDKAQIANSAGGDLFLSFHRNFAETPDLYQGVQALVYDKNPLALRVAKNVNENLEEIGFKNLGIESRKELVVLRRTSMPAVLLEVGFINSKEDNRLFDENFDAIARAIADGVMAALPLRTTHAPTASTEQVPPIPQTTSDASQTTSGKTNQMSADAQHAPVEAASAPVEKARSIAPEASPSDPVADMRRQLADASCEPLPMPEEKPMPRMWYYVQVGLFRYPENAVYLMEQLKGQGYSAVWKRIGGLIAIWVGPVDNLDEAVVLQRKLQNDGYETLIVTDDYIGK</sequence>
<name>A0ABR7GE45_9FIRM</name>
<dbReference type="PROSITE" id="PS51724">
    <property type="entry name" value="SPOR"/>
    <property type="match status" value="1"/>
</dbReference>
<reference evidence="4 5" key="1">
    <citation type="submission" date="2020-08" db="EMBL/GenBank/DDBJ databases">
        <title>Genome public.</title>
        <authorList>
            <person name="Liu C."/>
            <person name="Sun Q."/>
        </authorList>
    </citation>
    <scope>NUCLEOTIDE SEQUENCE [LARGE SCALE GENOMIC DNA]</scope>
    <source>
        <strain evidence="4 5">NSJ-9</strain>
    </source>
</reference>
<dbReference type="Gene3D" id="3.30.70.1070">
    <property type="entry name" value="Sporulation related repeat"/>
    <property type="match status" value="1"/>
</dbReference>
<dbReference type="Pfam" id="PF01520">
    <property type="entry name" value="Amidase_3"/>
    <property type="match status" value="1"/>
</dbReference>
<dbReference type="EMBL" id="JACOPG010000001">
    <property type="protein sequence ID" value="MBC5685710.1"/>
    <property type="molecule type" value="Genomic_DNA"/>
</dbReference>
<dbReference type="InterPro" id="IPR002508">
    <property type="entry name" value="MurNAc-LAA_cat"/>
</dbReference>
<accession>A0ABR7GE45</accession>
<feature type="region of interest" description="Disordered" evidence="2">
    <location>
        <begin position="182"/>
        <end position="247"/>
    </location>
</feature>
<gene>
    <name evidence="4" type="ORF">H8R94_03605</name>
</gene>
<evidence type="ECO:0000256" key="1">
    <source>
        <dbReference type="ARBA" id="ARBA00022801"/>
    </source>
</evidence>
<dbReference type="CDD" id="cd02696">
    <property type="entry name" value="MurNAc-LAA"/>
    <property type="match status" value="1"/>
</dbReference>
<evidence type="ECO:0000313" key="5">
    <source>
        <dbReference type="Proteomes" id="UP000643810"/>
    </source>
</evidence>
<evidence type="ECO:0000256" key="2">
    <source>
        <dbReference type="SAM" id="MobiDB-lite"/>
    </source>
</evidence>
<feature type="domain" description="SPOR" evidence="3">
    <location>
        <begin position="265"/>
        <end position="339"/>
    </location>
</feature>
<organism evidence="4 5">
    <name type="scientific">Roseburia lenta</name>
    <dbReference type="NCBI Taxonomy" id="2763061"/>
    <lineage>
        <taxon>Bacteria</taxon>
        <taxon>Bacillati</taxon>
        <taxon>Bacillota</taxon>
        <taxon>Clostridia</taxon>
        <taxon>Lachnospirales</taxon>
        <taxon>Lachnospiraceae</taxon>
        <taxon>Roseburia</taxon>
    </lineage>
</organism>
<proteinExistence type="predicted"/>
<evidence type="ECO:0000313" key="4">
    <source>
        <dbReference type="EMBL" id="MBC5685710.1"/>
    </source>
</evidence>
<dbReference type="SUPFAM" id="SSF110997">
    <property type="entry name" value="Sporulation related repeat"/>
    <property type="match status" value="1"/>
</dbReference>
<feature type="compositionally biased region" description="Polar residues" evidence="2">
    <location>
        <begin position="182"/>
        <end position="213"/>
    </location>
</feature>
<protein>
    <submittedName>
        <fullName evidence="4">N-acetylmuramoyl-L-alanine amidase</fullName>
    </submittedName>
</protein>
<keyword evidence="1" id="KW-0378">Hydrolase</keyword>
<evidence type="ECO:0000259" key="3">
    <source>
        <dbReference type="PROSITE" id="PS51724"/>
    </source>
</evidence>
<dbReference type="Proteomes" id="UP000643810">
    <property type="component" value="Unassembled WGS sequence"/>
</dbReference>
<keyword evidence="5" id="KW-1185">Reference proteome</keyword>
<dbReference type="SMART" id="SM00646">
    <property type="entry name" value="Ami_3"/>
    <property type="match status" value="1"/>
</dbReference>